<proteinExistence type="predicted"/>
<evidence type="ECO:0000313" key="2">
    <source>
        <dbReference type="Proteomes" id="UP001157006"/>
    </source>
</evidence>
<dbReference type="AlphaFoldDB" id="A0AAV0YYT2"/>
<evidence type="ECO:0000313" key="1">
    <source>
        <dbReference type="EMBL" id="CAI8590359.1"/>
    </source>
</evidence>
<dbReference type="Proteomes" id="UP001157006">
    <property type="component" value="Chromosome 1L"/>
</dbReference>
<organism evidence="1 2">
    <name type="scientific">Vicia faba</name>
    <name type="common">Broad bean</name>
    <name type="synonym">Faba vulgaris</name>
    <dbReference type="NCBI Taxonomy" id="3906"/>
    <lineage>
        <taxon>Eukaryota</taxon>
        <taxon>Viridiplantae</taxon>
        <taxon>Streptophyta</taxon>
        <taxon>Embryophyta</taxon>
        <taxon>Tracheophyta</taxon>
        <taxon>Spermatophyta</taxon>
        <taxon>Magnoliopsida</taxon>
        <taxon>eudicotyledons</taxon>
        <taxon>Gunneridae</taxon>
        <taxon>Pentapetalae</taxon>
        <taxon>rosids</taxon>
        <taxon>fabids</taxon>
        <taxon>Fabales</taxon>
        <taxon>Fabaceae</taxon>
        <taxon>Papilionoideae</taxon>
        <taxon>50 kb inversion clade</taxon>
        <taxon>NPAAA clade</taxon>
        <taxon>Hologalegina</taxon>
        <taxon>IRL clade</taxon>
        <taxon>Fabeae</taxon>
        <taxon>Vicia</taxon>
    </lineage>
</organism>
<keyword evidence="2" id="KW-1185">Reference proteome</keyword>
<reference evidence="1 2" key="1">
    <citation type="submission" date="2023-01" db="EMBL/GenBank/DDBJ databases">
        <authorList>
            <person name="Kreplak J."/>
        </authorList>
    </citation>
    <scope>NUCLEOTIDE SEQUENCE [LARGE SCALE GENOMIC DNA]</scope>
</reference>
<name>A0AAV0YYT2_VICFA</name>
<protein>
    <submittedName>
        <fullName evidence="1">Uncharacterized protein</fullName>
    </submittedName>
</protein>
<sequence>MKRKQKNRRKQVLLGFFSMNKANKNTPKATNEEIPTLNVLGDSCAYRWCLFIGTKGCFHSVKEGVLGGKVGYTTDFRQQHLDRFGTAVAAAGFGSIRAMVWHRMSKVLVF</sequence>
<dbReference type="EMBL" id="OX451736">
    <property type="protein sequence ID" value="CAI8590359.1"/>
    <property type="molecule type" value="Genomic_DNA"/>
</dbReference>
<gene>
    <name evidence="1" type="ORF">VFH_I437520</name>
</gene>
<accession>A0AAV0YYT2</accession>